<dbReference type="Proteomes" id="UP000269019">
    <property type="component" value="Chromosome"/>
</dbReference>
<sequence>MNEPVATPVPRDPRQPVIDVAALAAAVQPLLAAEPASLREAHELYSQAHDILQAALR</sequence>
<reference evidence="1 2" key="1">
    <citation type="submission" date="2018-11" db="EMBL/GenBank/DDBJ databases">
        <authorList>
            <person name="Kleinhagauer T."/>
            <person name="Glaeser S.P."/>
            <person name="Spergser J."/>
            <person name="Ruckert C."/>
            <person name="Kaempfer P."/>
            <person name="Busse H.-J."/>
        </authorList>
    </citation>
    <scope>NUCLEOTIDE SEQUENCE [LARGE SCALE GENOMIC DNA]</scope>
    <source>
        <strain evidence="1 2">200CH</strain>
    </source>
</reference>
<dbReference type="RefSeq" id="WP_164472393.1">
    <property type="nucleotide sequence ID" value="NZ_CP033896.1"/>
</dbReference>
<dbReference type="AlphaFoldDB" id="A0A3G6J6N9"/>
<accession>A0A3G6J6N9</accession>
<proteinExistence type="predicted"/>
<dbReference type="KEGG" id="ccho:CCHOA_05405"/>
<keyword evidence="2" id="KW-1185">Reference proteome</keyword>
<evidence type="ECO:0000313" key="2">
    <source>
        <dbReference type="Proteomes" id="UP000269019"/>
    </source>
</evidence>
<organism evidence="1 2">
    <name type="scientific">Corynebacterium choanae</name>
    <dbReference type="NCBI Taxonomy" id="1862358"/>
    <lineage>
        <taxon>Bacteria</taxon>
        <taxon>Bacillati</taxon>
        <taxon>Actinomycetota</taxon>
        <taxon>Actinomycetes</taxon>
        <taxon>Mycobacteriales</taxon>
        <taxon>Corynebacteriaceae</taxon>
        <taxon>Corynebacterium</taxon>
    </lineage>
</organism>
<protein>
    <submittedName>
        <fullName evidence="1">Uncharacterized protein</fullName>
    </submittedName>
</protein>
<gene>
    <name evidence="1" type="ORF">CCHOA_05405</name>
</gene>
<dbReference type="EMBL" id="CP033896">
    <property type="protein sequence ID" value="AZA13482.1"/>
    <property type="molecule type" value="Genomic_DNA"/>
</dbReference>
<name>A0A3G6J6N9_9CORY</name>
<evidence type="ECO:0000313" key="1">
    <source>
        <dbReference type="EMBL" id="AZA13482.1"/>
    </source>
</evidence>